<dbReference type="GO" id="GO:0010628">
    <property type="term" value="P:positive regulation of gene expression"/>
    <property type="evidence" value="ECO:0007669"/>
    <property type="project" value="TreeGrafter"/>
</dbReference>
<dbReference type="Proteomes" id="UP000518091">
    <property type="component" value="Unassembled WGS sequence"/>
</dbReference>
<evidence type="ECO:0000259" key="5">
    <source>
        <dbReference type="PROSITE" id="PS50931"/>
    </source>
</evidence>
<dbReference type="AlphaFoldDB" id="A0A7V9W090"/>
<dbReference type="Gene3D" id="3.40.190.10">
    <property type="entry name" value="Periplasmic binding protein-like II"/>
    <property type="match status" value="2"/>
</dbReference>
<keyword evidence="4" id="KW-0804">Transcription</keyword>
<reference evidence="7 9" key="1">
    <citation type="submission" date="2020-05" db="EMBL/GenBank/DDBJ databases">
        <title>Comparative genomic analysis of denitrifying bacteria from Halomonas genus.</title>
        <authorList>
            <person name="Wang L."/>
            <person name="Shao Z."/>
        </authorList>
    </citation>
    <scope>NUCLEOTIDE SEQUENCE [LARGE SCALE GENOMIC DNA]</scope>
    <source>
        <strain evidence="7 9">DSM 17331</strain>
    </source>
</reference>
<proteinExistence type="inferred from homology"/>
<dbReference type="InterPro" id="IPR036390">
    <property type="entry name" value="WH_DNA-bd_sf"/>
</dbReference>
<dbReference type="EMBL" id="JABFUB010000005">
    <property type="protein sequence ID" value="MCG6661527.1"/>
    <property type="molecule type" value="Genomic_DNA"/>
</dbReference>
<protein>
    <submittedName>
        <fullName evidence="6">LysR family transcriptional regulator</fullName>
    </submittedName>
</protein>
<dbReference type="SUPFAM" id="SSF53850">
    <property type="entry name" value="Periplasmic binding protein-like II"/>
    <property type="match status" value="1"/>
</dbReference>
<dbReference type="EMBL" id="JACEFT010000005">
    <property type="protein sequence ID" value="MBA2778669.1"/>
    <property type="molecule type" value="Genomic_DNA"/>
</dbReference>
<dbReference type="Gene3D" id="1.10.10.10">
    <property type="entry name" value="Winged helix-like DNA-binding domain superfamily/Winged helix DNA-binding domain"/>
    <property type="match status" value="1"/>
</dbReference>
<dbReference type="InterPro" id="IPR005119">
    <property type="entry name" value="LysR_subst-bd"/>
</dbReference>
<gene>
    <name evidence="6" type="ORF">H1D44_07115</name>
    <name evidence="7" type="ORF">HOP48_08165</name>
</gene>
<keyword evidence="2" id="KW-0805">Transcription regulation</keyword>
<dbReference type="PANTHER" id="PTHR30427">
    <property type="entry name" value="TRANSCRIPTIONAL ACTIVATOR PROTEIN LYSR"/>
    <property type="match status" value="1"/>
</dbReference>
<name>A0A7V9W090_9GAMM</name>
<dbReference type="PROSITE" id="PS50931">
    <property type="entry name" value="HTH_LYSR"/>
    <property type="match status" value="1"/>
</dbReference>
<dbReference type="Pfam" id="PF03466">
    <property type="entry name" value="LysR_substrate"/>
    <property type="match status" value="1"/>
</dbReference>
<reference evidence="6 8" key="2">
    <citation type="submission" date="2020-07" db="EMBL/GenBank/DDBJ databases">
        <title>Identification of Halomonas strains.</title>
        <authorList>
            <person name="Xiao Z."/>
            <person name="Shen J."/>
        </authorList>
    </citation>
    <scope>NUCLEOTIDE SEQUENCE [LARGE SCALE GENOMIC DNA]</scope>
    <source>
        <strain evidence="6 8">DSM 17331</strain>
    </source>
</reference>
<dbReference type="Pfam" id="PF00126">
    <property type="entry name" value="HTH_1"/>
    <property type="match status" value="1"/>
</dbReference>
<comment type="caution">
    <text evidence="6">The sequence shown here is derived from an EMBL/GenBank/DDBJ whole genome shotgun (WGS) entry which is preliminary data.</text>
</comment>
<evidence type="ECO:0000313" key="7">
    <source>
        <dbReference type="EMBL" id="MCG6661527.1"/>
    </source>
</evidence>
<evidence type="ECO:0000256" key="3">
    <source>
        <dbReference type="ARBA" id="ARBA00023125"/>
    </source>
</evidence>
<comment type="similarity">
    <text evidence="1">Belongs to the LysR transcriptional regulatory family.</text>
</comment>
<evidence type="ECO:0000313" key="8">
    <source>
        <dbReference type="Proteomes" id="UP000518091"/>
    </source>
</evidence>
<dbReference type="PANTHER" id="PTHR30427:SF1">
    <property type="entry name" value="TRANSCRIPTIONAL ACTIVATOR PROTEIN LYSR"/>
    <property type="match status" value="1"/>
</dbReference>
<organism evidence="6 8">
    <name type="scientific">Billgrantia kenyensis</name>
    <dbReference type="NCBI Taxonomy" id="321266"/>
    <lineage>
        <taxon>Bacteria</taxon>
        <taxon>Pseudomonadati</taxon>
        <taxon>Pseudomonadota</taxon>
        <taxon>Gammaproteobacteria</taxon>
        <taxon>Oceanospirillales</taxon>
        <taxon>Halomonadaceae</taxon>
        <taxon>Billgrantia</taxon>
    </lineage>
</organism>
<evidence type="ECO:0000256" key="1">
    <source>
        <dbReference type="ARBA" id="ARBA00009437"/>
    </source>
</evidence>
<dbReference type="PRINTS" id="PR00039">
    <property type="entry name" value="HTHLYSR"/>
</dbReference>
<dbReference type="InterPro" id="IPR000847">
    <property type="entry name" value="LysR_HTH_N"/>
</dbReference>
<evidence type="ECO:0000313" key="9">
    <source>
        <dbReference type="Proteomes" id="UP000814353"/>
    </source>
</evidence>
<accession>A0A7V9W090</accession>
<keyword evidence="9" id="KW-1185">Reference proteome</keyword>
<dbReference type="RefSeq" id="WP_181514145.1">
    <property type="nucleotide sequence ID" value="NZ_JABFUB010000005.1"/>
</dbReference>
<evidence type="ECO:0000256" key="4">
    <source>
        <dbReference type="ARBA" id="ARBA00023163"/>
    </source>
</evidence>
<dbReference type="Proteomes" id="UP000814353">
    <property type="component" value="Unassembled WGS sequence"/>
</dbReference>
<dbReference type="SUPFAM" id="SSF46785">
    <property type="entry name" value="Winged helix' DNA-binding domain"/>
    <property type="match status" value="1"/>
</dbReference>
<feature type="domain" description="HTH lysR-type" evidence="5">
    <location>
        <begin position="7"/>
        <end position="64"/>
    </location>
</feature>
<dbReference type="GO" id="GO:0003700">
    <property type="term" value="F:DNA-binding transcription factor activity"/>
    <property type="evidence" value="ECO:0007669"/>
    <property type="project" value="InterPro"/>
</dbReference>
<sequence length="320" mass="34900">MADVNIHSLKALAIFKTLFEAGTASQAARTLGITQSGVSRSLAQLEENLGIQLFLREKNRLVATPEARELYDEILRLMGNIEELRHSVLALKEFGTSRLRIAAVPGLSFGFVPRLVAALLKENRQFSVSLDMMSSHEVQLAVESSHADIGFVTLPITSRVLRVEPWFTSEAVCLLPQGHTLAARERVDVEDLRDQHLVISNQPSISTNPLLELTSQHRVRIAGKTEANIGTITALVANHVGITVINPITAQDQLAPGDGVVMRPFSPAMTFSFGLVYRENWKQARVLDFLREQGGALLSSYGEAVDGAALEGDEGKGAVR</sequence>
<evidence type="ECO:0000313" key="6">
    <source>
        <dbReference type="EMBL" id="MBA2778669.1"/>
    </source>
</evidence>
<keyword evidence="3" id="KW-0238">DNA-binding</keyword>
<dbReference type="InterPro" id="IPR036388">
    <property type="entry name" value="WH-like_DNA-bd_sf"/>
</dbReference>
<evidence type="ECO:0000256" key="2">
    <source>
        <dbReference type="ARBA" id="ARBA00023015"/>
    </source>
</evidence>
<dbReference type="GO" id="GO:0043565">
    <property type="term" value="F:sequence-specific DNA binding"/>
    <property type="evidence" value="ECO:0007669"/>
    <property type="project" value="TreeGrafter"/>
</dbReference>